<keyword evidence="2" id="KW-1185">Reference proteome</keyword>
<protein>
    <submittedName>
        <fullName evidence="1">Uncharacterized protein</fullName>
    </submittedName>
</protein>
<dbReference type="EMBL" id="CP045226">
    <property type="protein sequence ID" value="QFS46278.1"/>
    <property type="molecule type" value="Genomic_DNA"/>
</dbReference>
<sequence length="51" mass="5583">MSFQRTQQKLIAAVQPAKQEIAEGTAKFPNSLLPTPHSPLPIPVIDKFALL</sequence>
<evidence type="ECO:0000313" key="2">
    <source>
        <dbReference type="Proteomes" id="UP000326678"/>
    </source>
</evidence>
<proteinExistence type="predicted"/>
<organism evidence="1 2">
    <name type="scientific">Nostoc sphaeroides CCNUC1</name>
    <dbReference type="NCBI Taxonomy" id="2653204"/>
    <lineage>
        <taxon>Bacteria</taxon>
        <taxon>Bacillati</taxon>
        <taxon>Cyanobacteriota</taxon>
        <taxon>Cyanophyceae</taxon>
        <taxon>Nostocales</taxon>
        <taxon>Nostocaceae</taxon>
        <taxon>Nostoc</taxon>
    </lineage>
</organism>
<name>A0A5P8W0N7_9NOSO</name>
<accession>A0A5P8W0N7</accession>
<gene>
    <name evidence="1" type="ORF">GXM_03758</name>
</gene>
<dbReference type="Proteomes" id="UP000326678">
    <property type="component" value="Chromosome Gxm1"/>
</dbReference>
<reference evidence="1 2" key="1">
    <citation type="submission" date="2019-10" db="EMBL/GenBank/DDBJ databases">
        <title>Genomic and transcriptomic insights into the perfect genentic adaptation of a filamentous nitrogen-fixing cyanobacterium to rice fields.</title>
        <authorList>
            <person name="Chen Z."/>
        </authorList>
    </citation>
    <scope>NUCLEOTIDE SEQUENCE [LARGE SCALE GENOMIC DNA]</scope>
    <source>
        <strain evidence="1">CCNUC1</strain>
    </source>
</reference>
<dbReference type="AlphaFoldDB" id="A0A5P8W0N7"/>
<evidence type="ECO:0000313" key="1">
    <source>
        <dbReference type="EMBL" id="QFS46278.1"/>
    </source>
</evidence>
<dbReference type="KEGG" id="nsh:GXM_03758"/>